<keyword evidence="2" id="KW-1185">Reference proteome</keyword>
<evidence type="ECO:0000313" key="2">
    <source>
        <dbReference type="Proteomes" id="UP000555728"/>
    </source>
</evidence>
<gene>
    <name evidence="1" type="ORF">GGD88_000212</name>
</gene>
<dbReference type="Proteomes" id="UP000555728">
    <property type="component" value="Unassembled WGS sequence"/>
</dbReference>
<protein>
    <recommendedName>
        <fullName evidence="3">DNA transposition protein</fullName>
    </recommendedName>
</protein>
<comment type="caution">
    <text evidence="1">The sequence shown here is derived from an EMBL/GenBank/DDBJ whole genome shotgun (WGS) entry which is preliminary data.</text>
</comment>
<dbReference type="EMBL" id="JACIGI010000002">
    <property type="protein sequence ID" value="MBB4284505.1"/>
    <property type="molecule type" value="Genomic_DNA"/>
</dbReference>
<proteinExistence type="predicted"/>
<evidence type="ECO:0008006" key="3">
    <source>
        <dbReference type="Google" id="ProtNLM"/>
    </source>
</evidence>
<reference evidence="1 2" key="1">
    <citation type="submission" date="2020-08" db="EMBL/GenBank/DDBJ databases">
        <title>Genome sequencing of Purple Non-Sulfur Bacteria from various extreme environments.</title>
        <authorList>
            <person name="Mayer M."/>
        </authorList>
    </citation>
    <scope>NUCLEOTIDE SEQUENCE [LARGE SCALE GENOMIC DNA]</scope>
    <source>
        <strain evidence="1 2">JA135</strain>
    </source>
</reference>
<dbReference type="AlphaFoldDB" id="A0A7W6WJ09"/>
<organism evidence="1 2">
    <name type="scientific">Roseospira goensis</name>
    <dbReference type="NCBI Taxonomy" id="391922"/>
    <lineage>
        <taxon>Bacteria</taxon>
        <taxon>Pseudomonadati</taxon>
        <taxon>Pseudomonadota</taxon>
        <taxon>Alphaproteobacteria</taxon>
        <taxon>Rhodospirillales</taxon>
        <taxon>Rhodospirillaceae</taxon>
        <taxon>Roseospira</taxon>
    </lineage>
</organism>
<sequence>MGRRRSGRDPADHHTLDLLADWQPRDPVERFAPATTQAANLRDRIALAVSATLKECGRPREEIAQAMSTYLGERVSKDMLDKYASQGSEGHTIPAHRQIALCKVTGDARLMQLGAEEVGRDCVDQHFKPWIEVGQLADVKAEVDRAYELARRMARRAGR</sequence>
<name>A0A7W6WJ09_9PROT</name>
<accession>A0A7W6WJ09</accession>
<evidence type="ECO:0000313" key="1">
    <source>
        <dbReference type="EMBL" id="MBB4284505.1"/>
    </source>
</evidence>
<dbReference type="RefSeq" id="WP_184430992.1">
    <property type="nucleotide sequence ID" value="NZ_JACIGI010000002.1"/>
</dbReference>